<organism evidence="10 11">
    <name type="scientific">Mythimna separata</name>
    <name type="common">Oriental armyworm</name>
    <name type="synonym">Pseudaletia separata</name>
    <dbReference type="NCBI Taxonomy" id="271217"/>
    <lineage>
        <taxon>Eukaryota</taxon>
        <taxon>Metazoa</taxon>
        <taxon>Ecdysozoa</taxon>
        <taxon>Arthropoda</taxon>
        <taxon>Hexapoda</taxon>
        <taxon>Insecta</taxon>
        <taxon>Pterygota</taxon>
        <taxon>Neoptera</taxon>
        <taxon>Endopterygota</taxon>
        <taxon>Lepidoptera</taxon>
        <taxon>Glossata</taxon>
        <taxon>Ditrysia</taxon>
        <taxon>Noctuoidea</taxon>
        <taxon>Noctuidae</taxon>
        <taxon>Noctuinae</taxon>
        <taxon>Hadenini</taxon>
        <taxon>Mythimna</taxon>
    </lineage>
</organism>
<dbReference type="InterPro" id="IPR039748">
    <property type="entry name" value="RPC3"/>
</dbReference>
<keyword evidence="5 6" id="KW-0539">Nucleus</keyword>
<dbReference type="PANTHER" id="PTHR12949">
    <property type="entry name" value="RNA POLYMERASE III DNA DIRECTED -RELATED"/>
    <property type="match status" value="1"/>
</dbReference>
<evidence type="ECO:0000256" key="4">
    <source>
        <dbReference type="ARBA" id="ARBA00023163"/>
    </source>
</evidence>
<keyword evidence="3 6" id="KW-0240">DNA-directed RNA polymerase</keyword>
<dbReference type="Pfam" id="PF22536">
    <property type="entry name" value="WHD_POLR3C"/>
    <property type="match status" value="1"/>
</dbReference>
<evidence type="ECO:0000256" key="3">
    <source>
        <dbReference type="ARBA" id="ARBA00022478"/>
    </source>
</evidence>
<dbReference type="GO" id="GO:0006351">
    <property type="term" value="P:DNA-templated transcription"/>
    <property type="evidence" value="ECO:0007669"/>
    <property type="project" value="InterPro"/>
</dbReference>
<keyword evidence="4 6" id="KW-0804">Transcription</keyword>
<evidence type="ECO:0000256" key="2">
    <source>
        <dbReference type="ARBA" id="ARBA00007206"/>
    </source>
</evidence>
<dbReference type="PANTHER" id="PTHR12949:SF0">
    <property type="entry name" value="DNA-DIRECTED RNA POLYMERASE III SUBUNIT RPC3"/>
    <property type="match status" value="1"/>
</dbReference>
<dbReference type="InterPro" id="IPR036388">
    <property type="entry name" value="WH-like_DNA-bd_sf"/>
</dbReference>
<dbReference type="GO" id="GO:0003697">
    <property type="term" value="F:single-stranded DNA binding"/>
    <property type="evidence" value="ECO:0007669"/>
    <property type="project" value="UniProtKB-UniRule"/>
</dbReference>
<dbReference type="InterPro" id="IPR008806">
    <property type="entry name" value="RNA_pol_III_Rpc82_C"/>
</dbReference>
<dbReference type="Pfam" id="PF05645">
    <property type="entry name" value="RNA_pol_Rpc82"/>
    <property type="match status" value="1"/>
</dbReference>
<gene>
    <name evidence="10" type="ORF">PYW07_006544</name>
</gene>
<dbReference type="Gene3D" id="6.10.140.1450">
    <property type="match status" value="1"/>
</dbReference>
<comment type="function">
    <text evidence="6">DNA-dependent RNA polymerase catalyzes the transcription of DNA into RNA using the four ribonucleoside triphosphates as substrates. Specific core component of RNA polymerase III which synthesizes small RNAs, such as 5S rRNA and tRNAs.</text>
</comment>
<name>A0AAD7YV19_MYTSE</name>
<dbReference type="InterPro" id="IPR013197">
    <property type="entry name" value="RNA_pol_III_RPC82-rel_HTH"/>
</dbReference>
<dbReference type="AlphaFoldDB" id="A0AAD7YV19"/>
<feature type="domain" description="DNA-directed RNA polymerase III subunit RPC3 winged-helix" evidence="9">
    <location>
        <begin position="365"/>
        <end position="441"/>
    </location>
</feature>
<comment type="caution">
    <text evidence="10">The sequence shown here is derived from an EMBL/GenBank/DDBJ whole genome shotgun (WGS) entry which is preliminary data.</text>
</comment>
<sequence>MSHQLGRVVSAILHRYFGEIVQKVGDDLFTFGSKPIGMIVKTTSLTRTQVIESLRTLLKFDLATFEPSANEVIADYKLLPDNVLLLIRYPRYLLQIKSKYGSEAEMLVEELLQQATCTATVLLFTIAMKYKDDKEKNITIVTLRDMFVSLVTAGYIQQAPVAELKEGSEIPTLVPVATIVPDMLVSRNGTMALVQAMTLGSISEINDNIYWRVNYDRFHLDFRDEIMIKAITRRIDENAGELMRFLLEKMYLTSAAWAAESSPLCVIELRERCRGAAADRPLLHQFVDQYLKVLEENGGGFVRRVGDAGSGQYCVRARHAARQLLLCALDHTVTERLGSKAARIFRQYCVRARHAARQLLLCALDHTVTERLGSKAARIFRLIRSRKYIEEDDIQKNAMLVNKECKQLTYKLLEEHFISVQPMRKAASAGGLAKAIYLYHIKLHDVAHAAQEMCYRALHNVLRRHAHERAAHARLVDKQRRVRTIVHGMRLRGEPQQNIDDVEETLTPPELAVLQGVEKRLKQLSTAEMELDRNLFIFKWYFMFPETK</sequence>
<comment type="subcellular location">
    <subcellularLocation>
        <location evidence="1 6">Nucleus</location>
    </subcellularLocation>
</comment>
<protein>
    <recommendedName>
        <fullName evidence="6">DNA-directed RNA polymerase III subunit RPC3</fullName>
        <shortName evidence="6">RNA polymerase III subunit C3</shortName>
    </recommendedName>
</protein>
<reference evidence="10" key="1">
    <citation type="submission" date="2023-03" db="EMBL/GenBank/DDBJ databases">
        <title>Chromosome-level genomes of two armyworms, Mythimna separata and Mythimna loreyi, provide insights into the biosynthesis and reception of sex pheromones.</title>
        <authorList>
            <person name="Zhao H."/>
        </authorList>
    </citation>
    <scope>NUCLEOTIDE SEQUENCE</scope>
    <source>
        <strain evidence="10">BeijingLab</strain>
        <tissue evidence="10">Pupa</tissue>
    </source>
</reference>
<accession>A0AAD7YV19</accession>
<dbReference type="Pfam" id="PF20912">
    <property type="entry name" value="RPC3_helical"/>
    <property type="match status" value="1"/>
</dbReference>
<dbReference type="Gene3D" id="1.10.10.10">
    <property type="entry name" value="Winged helix-like DNA-binding domain superfamily/Winged helix DNA-binding domain"/>
    <property type="match status" value="4"/>
</dbReference>
<feature type="domain" description="RNA polymerase III Rpc82 C -terminal" evidence="7">
    <location>
        <begin position="205"/>
        <end position="324"/>
    </location>
</feature>
<proteinExistence type="inferred from homology"/>
<feature type="domain" description="RNA polymerase III subunit RPC82-related helix-turn-helix" evidence="8">
    <location>
        <begin position="8"/>
        <end position="65"/>
    </location>
</feature>
<comment type="subunit">
    <text evidence="6">Component of the RNA polymerase III (Pol III) complex consisting of 17 subunits.</text>
</comment>
<dbReference type="GO" id="GO:0005666">
    <property type="term" value="C:RNA polymerase III complex"/>
    <property type="evidence" value="ECO:0007669"/>
    <property type="project" value="UniProtKB-UniRule"/>
</dbReference>
<evidence type="ECO:0000313" key="10">
    <source>
        <dbReference type="EMBL" id="KAJ8728848.1"/>
    </source>
</evidence>
<keyword evidence="11" id="KW-1185">Reference proteome</keyword>
<comment type="similarity">
    <text evidence="2 6">Belongs to the eukaryotic RPC3/POLR3C RNA polymerase subunit family.</text>
</comment>
<evidence type="ECO:0000256" key="1">
    <source>
        <dbReference type="ARBA" id="ARBA00004123"/>
    </source>
</evidence>
<dbReference type="EMBL" id="JARGEI010000007">
    <property type="protein sequence ID" value="KAJ8728848.1"/>
    <property type="molecule type" value="Genomic_DNA"/>
</dbReference>
<evidence type="ECO:0000256" key="6">
    <source>
        <dbReference type="RuleBase" id="RU367076"/>
    </source>
</evidence>
<evidence type="ECO:0000256" key="5">
    <source>
        <dbReference type="ARBA" id="ARBA00023242"/>
    </source>
</evidence>
<dbReference type="InterPro" id="IPR055207">
    <property type="entry name" value="POLR3C_WHD"/>
</dbReference>
<evidence type="ECO:0000313" key="11">
    <source>
        <dbReference type="Proteomes" id="UP001231518"/>
    </source>
</evidence>
<evidence type="ECO:0000259" key="9">
    <source>
        <dbReference type="Pfam" id="PF22536"/>
    </source>
</evidence>
<dbReference type="Proteomes" id="UP001231518">
    <property type="component" value="Chromosome 19"/>
</dbReference>
<evidence type="ECO:0000259" key="8">
    <source>
        <dbReference type="Pfam" id="PF08221"/>
    </source>
</evidence>
<dbReference type="Pfam" id="PF08221">
    <property type="entry name" value="HTH_9"/>
    <property type="match status" value="1"/>
</dbReference>
<evidence type="ECO:0000259" key="7">
    <source>
        <dbReference type="Pfam" id="PF05645"/>
    </source>
</evidence>